<dbReference type="OrthoDB" id="2507686at2"/>
<evidence type="ECO:0000313" key="6">
    <source>
        <dbReference type="Proteomes" id="UP000320580"/>
    </source>
</evidence>
<keyword evidence="3" id="KW-0732">Signal</keyword>
<evidence type="ECO:0000256" key="1">
    <source>
        <dbReference type="ARBA" id="ARBA00008520"/>
    </source>
</evidence>
<feature type="region of interest" description="Disordered" evidence="4">
    <location>
        <begin position="359"/>
        <end position="378"/>
    </location>
</feature>
<dbReference type="RefSeq" id="WP_146483662.1">
    <property type="nucleotide sequence ID" value="NZ_CP042266.1"/>
</dbReference>
<dbReference type="EMBL" id="CP042266">
    <property type="protein sequence ID" value="QDY80265.1"/>
    <property type="molecule type" value="Genomic_DNA"/>
</dbReference>
<accession>A0A5B8JER6</accession>
<organism evidence="5 6">
    <name type="scientific">Streptomyces qinzhouensis</name>
    <dbReference type="NCBI Taxonomy" id="2599401"/>
    <lineage>
        <taxon>Bacteria</taxon>
        <taxon>Bacillati</taxon>
        <taxon>Actinomycetota</taxon>
        <taxon>Actinomycetes</taxon>
        <taxon>Kitasatosporales</taxon>
        <taxon>Streptomycetaceae</taxon>
        <taxon>Streptomyces</taxon>
    </lineage>
</organism>
<dbReference type="GO" id="GO:0015768">
    <property type="term" value="P:maltose transport"/>
    <property type="evidence" value="ECO:0007669"/>
    <property type="project" value="TreeGrafter"/>
</dbReference>
<evidence type="ECO:0000256" key="3">
    <source>
        <dbReference type="ARBA" id="ARBA00022729"/>
    </source>
</evidence>
<dbReference type="KEGG" id="sqz:FQU76_31340"/>
<dbReference type="PANTHER" id="PTHR30061">
    <property type="entry name" value="MALTOSE-BINDING PERIPLASMIC PROTEIN"/>
    <property type="match status" value="1"/>
</dbReference>
<comment type="similarity">
    <text evidence="1">Belongs to the bacterial solute-binding protein 1 family.</text>
</comment>
<dbReference type="SUPFAM" id="SSF53850">
    <property type="entry name" value="Periplasmic binding protein-like II"/>
    <property type="match status" value="1"/>
</dbReference>
<name>A0A5B8JER6_9ACTN</name>
<dbReference type="GO" id="GO:0042956">
    <property type="term" value="P:maltodextrin transmembrane transport"/>
    <property type="evidence" value="ECO:0007669"/>
    <property type="project" value="TreeGrafter"/>
</dbReference>
<dbReference type="InterPro" id="IPR006059">
    <property type="entry name" value="SBP"/>
</dbReference>
<dbReference type="Pfam" id="PF01547">
    <property type="entry name" value="SBP_bac_1"/>
    <property type="match status" value="1"/>
</dbReference>
<keyword evidence="6" id="KW-1185">Reference proteome</keyword>
<dbReference type="Gene3D" id="3.40.190.10">
    <property type="entry name" value="Periplasmic binding protein-like II"/>
    <property type="match status" value="2"/>
</dbReference>
<evidence type="ECO:0000256" key="4">
    <source>
        <dbReference type="SAM" id="MobiDB-lite"/>
    </source>
</evidence>
<dbReference type="Proteomes" id="UP000320580">
    <property type="component" value="Chromosome"/>
</dbReference>
<keyword evidence="2" id="KW-0813">Transport</keyword>
<proteinExistence type="inferred from homology"/>
<evidence type="ECO:0000256" key="2">
    <source>
        <dbReference type="ARBA" id="ARBA00022448"/>
    </source>
</evidence>
<protein>
    <submittedName>
        <fullName evidence="5">Extracellular solute-binding protein</fullName>
    </submittedName>
</protein>
<dbReference type="PANTHER" id="PTHR30061:SF50">
    <property type="entry name" value="MALTOSE_MALTODEXTRIN-BINDING PERIPLASMIC PROTEIN"/>
    <property type="match status" value="1"/>
</dbReference>
<gene>
    <name evidence="5" type="ORF">FQU76_31340</name>
</gene>
<evidence type="ECO:0000313" key="5">
    <source>
        <dbReference type="EMBL" id="QDY80265.1"/>
    </source>
</evidence>
<dbReference type="GO" id="GO:0055052">
    <property type="term" value="C:ATP-binding cassette (ABC) transporter complex, substrate-binding subunit-containing"/>
    <property type="evidence" value="ECO:0007669"/>
    <property type="project" value="TreeGrafter"/>
</dbReference>
<dbReference type="AlphaFoldDB" id="A0A5B8JER6"/>
<reference evidence="5 6" key="1">
    <citation type="submission" date="2019-07" db="EMBL/GenBank/DDBJ databases">
        <authorList>
            <person name="Zhu P."/>
        </authorList>
    </citation>
    <scope>NUCLEOTIDE SEQUENCE [LARGE SCALE GENOMIC DNA]</scope>
    <source>
        <strain evidence="5 6">SSL-25</strain>
    </source>
</reference>
<dbReference type="PROSITE" id="PS51257">
    <property type="entry name" value="PROKAR_LIPOPROTEIN"/>
    <property type="match status" value="1"/>
</dbReference>
<dbReference type="GO" id="GO:1901982">
    <property type="term" value="F:maltose binding"/>
    <property type="evidence" value="ECO:0007669"/>
    <property type="project" value="TreeGrafter"/>
</dbReference>
<sequence>MRSRPVPTSVALVCLVSLTGCGIIPGTGSDKTTVKIWLMKDSASDDFLERFTKQYEKENPDVDLKVEFQEWTGIGAKVNAALEGKDTPEIIEVGNTQVAQYAESDGLTNLTVEATRDLGQEDWLPGLAEPGNIGGAQFGIPWYAANRVVIYNKRIFQEAGITALPQSQEEWLNTTKRLNKNGNQGIYLPGQDWYALAGFIWEEGGELAVERSGTWEGALDSEAALKGIKFYKELQALGAGPVAGDERTPLQSGVFAKGNVAQLIDTPGAAAAILKANPALKKEDLGYFPIPGKDKGKPGAVFTGGSDLIVPERADNRAAAVEVVKALASEKWQIELARAMNYVPNKKSLAGQVTGESNTAMAKGAGAPGSKATPNSPRWADVELKNPIKPYMTAVLKGANPKVQAEKASDAITRILASTL</sequence>